<reference evidence="6 7" key="1">
    <citation type="submission" date="2021-06" db="EMBL/GenBank/DDBJ databases">
        <title>Caerostris extrusa draft genome.</title>
        <authorList>
            <person name="Kono N."/>
            <person name="Arakawa K."/>
        </authorList>
    </citation>
    <scope>NUCLEOTIDE SEQUENCE [LARGE SCALE GENOMIC DNA]</scope>
</reference>
<dbReference type="GO" id="GO:0090090">
    <property type="term" value="P:negative regulation of canonical Wnt signaling pathway"/>
    <property type="evidence" value="ECO:0007669"/>
    <property type="project" value="TreeGrafter"/>
</dbReference>
<organism evidence="6 7">
    <name type="scientific">Caerostris extrusa</name>
    <name type="common">Bark spider</name>
    <name type="synonym">Caerostris bankana</name>
    <dbReference type="NCBI Taxonomy" id="172846"/>
    <lineage>
        <taxon>Eukaryota</taxon>
        <taxon>Metazoa</taxon>
        <taxon>Ecdysozoa</taxon>
        <taxon>Arthropoda</taxon>
        <taxon>Chelicerata</taxon>
        <taxon>Arachnida</taxon>
        <taxon>Araneae</taxon>
        <taxon>Araneomorphae</taxon>
        <taxon>Entelegynae</taxon>
        <taxon>Araneoidea</taxon>
        <taxon>Araneidae</taxon>
        <taxon>Caerostris</taxon>
    </lineage>
</organism>
<feature type="domain" description="Groucho/TLE N-terminal Q-rich" evidence="5">
    <location>
        <begin position="88"/>
        <end position="153"/>
    </location>
</feature>
<dbReference type="InterPro" id="IPR009146">
    <property type="entry name" value="Groucho_enhance"/>
</dbReference>
<dbReference type="PANTHER" id="PTHR10814">
    <property type="entry name" value="TRANSDUCIN-LIKE ENHANCER PROTEIN"/>
    <property type="match status" value="1"/>
</dbReference>
<accession>A0AAV4M434</accession>
<gene>
    <name evidence="6" type="primary">tle4</name>
    <name evidence="6" type="ORF">CEXT_561221</name>
</gene>
<proteinExistence type="inferred from homology"/>
<dbReference type="InterPro" id="IPR005617">
    <property type="entry name" value="Groucho/TLE_N"/>
</dbReference>
<name>A0AAV4M434_CAEEX</name>
<dbReference type="Proteomes" id="UP001054945">
    <property type="component" value="Unassembled WGS sequence"/>
</dbReference>
<evidence type="ECO:0000313" key="6">
    <source>
        <dbReference type="EMBL" id="GIX66970.1"/>
    </source>
</evidence>
<comment type="subcellular location">
    <subcellularLocation>
        <location evidence="1">Nucleus</location>
    </subcellularLocation>
</comment>
<dbReference type="PANTHER" id="PTHR10814:SF21">
    <property type="entry name" value="PROTEIN GROUCHO"/>
    <property type="match status" value="1"/>
</dbReference>
<dbReference type="GO" id="GO:0005634">
    <property type="term" value="C:nucleus"/>
    <property type="evidence" value="ECO:0007669"/>
    <property type="project" value="UniProtKB-SubCell"/>
</dbReference>
<comment type="similarity">
    <text evidence="2">Belongs to the WD repeat Groucho/TLE family.</text>
</comment>
<keyword evidence="4" id="KW-0175">Coiled coil</keyword>
<protein>
    <submittedName>
        <fullName evidence="6">Transducin-like enhancer protein 4</fullName>
    </submittedName>
</protein>
<keyword evidence="3" id="KW-0539">Nucleus</keyword>
<evidence type="ECO:0000256" key="2">
    <source>
        <dbReference type="ARBA" id="ARBA00005969"/>
    </source>
</evidence>
<dbReference type="AlphaFoldDB" id="A0AAV4M434"/>
<dbReference type="Pfam" id="PF03920">
    <property type="entry name" value="TLE_N"/>
    <property type="match status" value="1"/>
</dbReference>
<comment type="caution">
    <text evidence="6">The sequence shown here is derived from an EMBL/GenBank/DDBJ whole genome shotgun (WGS) entry which is preliminary data.</text>
</comment>
<evidence type="ECO:0000259" key="5">
    <source>
        <dbReference type="Pfam" id="PF03920"/>
    </source>
</evidence>
<evidence type="ECO:0000313" key="7">
    <source>
        <dbReference type="Proteomes" id="UP001054945"/>
    </source>
</evidence>
<evidence type="ECO:0000256" key="4">
    <source>
        <dbReference type="SAM" id="Coils"/>
    </source>
</evidence>
<feature type="coiled-coil region" evidence="4">
    <location>
        <begin position="96"/>
        <end position="130"/>
    </location>
</feature>
<dbReference type="EMBL" id="BPLR01001841">
    <property type="protein sequence ID" value="GIX66970.1"/>
    <property type="molecule type" value="Genomic_DNA"/>
</dbReference>
<evidence type="ECO:0000256" key="1">
    <source>
        <dbReference type="ARBA" id="ARBA00004123"/>
    </source>
</evidence>
<sequence>MGQGVVNYEEGPPILKRRPIKLRETLISERGRGAWEDMLVGGRGAINGGGTRCLRFPRAPLDASFARILKPLFYSFWRGPPPQAGQPFKFTVAESCDRIKEEFSFLQAQYHNLKLECEKLASEKTEMQRHYVMYYEMSYGLNVEMHKQKNTRKYTKGFPSVLTLESSLAVSIVVYLLSASSTKKIDYNPKSPAIHLHKRGKETAGLQRKKKNALVTYTLALILGQTEPTFSITPVEIITLTNLYGGSHRSFNASVAS</sequence>
<keyword evidence="7" id="KW-1185">Reference proteome</keyword>
<dbReference type="GO" id="GO:0005667">
    <property type="term" value="C:transcription regulator complex"/>
    <property type="evidence" value="ECO:0007669"/>
    <property type="project" value="TreeGrafter"/>
</dbReference>
<evidence type="ECO:0000256" key="3">
    <source>
        <dbReference type="ARBA" id="ARBA00023242"/>
    </source>
</evidence>
<dbReference type="GO" id="GO:0003714">
    <property type="term" value="F:transcription corepressor activity"/>
    <property type="evidence" value="ECO:0007669"/>
    <property type="project" value="TreeGrafter"/>
</dbReference>